<dbReference type="OrthoDB" id="6132975at2759"/>
<dbReference type="Proteomes" id="UP001152320">
    <property type="component" value="Unassembled WGS sequence"/>
</dbReference>
<dbReference type="AlphaFoldDB" id="A0A9Q0Y8G7"/>
<evidence type="ECO:0000313" key="1">
    <source>
        <dbReference type="EMBL" id="KAJ8017543.1"/>
    </source>
</evidence>
<comment type="caution">
    <text evidence="1">The sequence shown here is derived from an EMBL/GenBank/DDBJ whole genome shotgun (WGS) entry which is preliminary data.</text>
</comment>
<dbReference type="EMBL" id="JAIZAY010001537">
    <property type="protein sequence ID" value="KAJ8017543.1"/>
    <property type="molecule type" value="Genomic_DNA"/>
</dbReference>
<accession>A0A9Q0Y8G7</accession>
<evidence type="ECO:0000313" key="2">
    <source>
        <dbReference type="Proteomes" id="UP001152320"/>
    </source>
</evidence>
<reference evidence="1" key="1">
    <citation type="submission" date="2021-10" db="EMBL/GenBank/DDBJ databases">
        <title>Tropical sea cucumber genome reveals ecological adaptation and Cuvierian tubules defense mechanism.</title>
        <authorList>
            <person name="Chen T."/>
        </authorList>
    </citation>
    <scope>NUCLEOTIDE SEQUENCE</scope>
    <source>
        <strain evidence="1">Nanhai2018</strain>
        <tissue evidence="1">Muscle</tissue>
    </source>
</reference>
<dbReference type="PANTHER" id="PTHR33395:SF22">
    <property type="entry name" value="REVERSE TRANSCRIPTASE DOMAIN-CONTAINING PROTEIN"/>
    <property type="match status" value="1"/>
</dbReference>
<organism evidence="1 2">
    <name type="scientific">Holothuria leucospilota</name>
    <name type="common">Black long sea cucumber</name>
    <name type="synonym">Mertensiothuria leucospilota</name>
    <dbReference type="NCBI Taxonomy" id="206669"/>
    <lineage>
        <taxon>Eukaryota</taxon>
        <taxon>Metazoa</taxon>
        <taxon>Echinodermata</taxon>
        <taxon>Eleutherozoa</taxon>
        <taxon>Echinozoa</taxon>
        <taxon>Holothuroidea</taxon>
        <taxon>Aspidochirotacea</taxon>
        <taxon>Aspidochirotida</taxon>
        <taxon>Holothuriidae</taxon>
        <taxon>Holothuria</taxon>
    </lineage>
</organism>
<name>A0A9Q0Y8G7_HOLLE</name>
<dbReference type="PANTHER" id="PTHR33395">
    <property type="entry name" value="TRANSCRIPTASE, PUTATIVE-RELATED-RELATED"/>
    <property type="match status" value="1"/>
</dbReference>
<protein>
    <submittedName>
        <fullName evidence="1">Uncharacterized protein</fullName>
    </submittedName>
</protein>
<sequence length="167" mass="19070">METRDEKKYHDYTRLRNQVKNSVRKAKVIMEKDIAKNIKSSPKKFWQYANSKCKIKSRIPNLKTNQAGGKIKMTKDDNEKAEVLAKFFSSVFTAEPAGPVPSVEPVQVFSPCMDKMVKECDVLNLLQDLDVNKSPGPDGLHPKALKELAQTITKLLTKIFNFISFHW</sequence>
<gene>
    <name evidence="1" type="ORF">HOLleu_44974</name>
</gene>
<proteinExistence type="predicted"/>
<keyword evidence="2" id="KW-1185">Reference proteome</keyword>